<evidence type="ECO:0000313" key="1">
    <source>
        <dbReference type="EMBL" id="USF25046.1"/>
    </source>
</evidence>
<organism evidence="1 2">
    <name type="scientific">Mucispirillum schaedleri ASF457</name>
    <dbReference type="NCBI Taxonomy" id="1379858"/>
    <lineage>
        <taxon>Bacteria</taxon>
        <taxon>Pseudomonadati</taxon>
        <taxon>Deferribacterota</taxon>
        <taxon>Deferribacteres</taxon>
        <taxon>Deferribacterales</taxon>
        <taxon>Mucispirillaceae</taxon>
        <taxon>Mucispirillum</taxon>
    </lineage>
</organism>
<dbReference type="EMBL" id="CP097562">
    <property type="protein sequence ID" value="USF25046.1"/>
    <property type="molecule type" value="Genomic_DNA"/>
</dbReference>
<protein>
    <submittedName>
        <fullName evidence="1">Uncharacterized protein</fullName>
    </submittedName>
</protein>
<accession>V2PWG2</accession>
<dbReference type="AlphaFoldDB" id="V2PWG2"/>
<dbReference type="RefSeq" id="WP_023275695.1">
    <property type="nucleotide sequence ID" value="NZ_CP097562.1"/>
</dbReference>
<dbReference type="Proteomes" id="UP000017429">
    <property type="component" value="Chromosome"/>
</dbReference>
<evidence type="ECO:0000313" key="2">
    <source>
        <dbReference type="Proteomes" id="UP000017429"/>
    </source>
</evidence>
<reference evidence="1" key="2">
    <citation type="submission" date="2022-05" db="EMBL/GenBank/DDBJ databases">
        <authorList>
            <person name="Proctor A.L."/>
            <person name="Phillips G.J."/>
            <person name="Wannemuehler M.J."/>
        </authorList>
    </citation>
    <scope>NUCLEOTIDE SEQUENCE</scope>
    <source>
        <strain evidence="1">ASF457</strain>
    </source>
</reference>
<sequence length="213" mass="25334">MFQRICLVAILFIFSLFNVYASNNDKIITNMDSVYNNFRDIQKVFTQNSVIEAIEYYDKYFVQSYQFLNKRNIDKSKLLSQMLEDEKSFSEGDDLLQEIPTDISNFLYVYPLKNLSFLFINEMNSSLQDNVLSPVIDLKKAIDIDLEYTGKYQISSINAYLSGYLLFIYSRFVYNYNINNYIEDYRHNLSKYKKYISKKNYNLYFSTINLLGQ</sequence>
<reference evidence="1" key="1">
    <citation type="journal article" date="2014" name="Genome Announc.">
        <title>Draft genome sequences of the altered schaedler flora, a defined bacterial community from gnotobiotic mice.</title>
        <authorList>
            <person name="Wannemuehler M.J."/>
            <person name="Overstreet A.M."/>
            <person name="Ward D.V."/>
            <person name="Phillips G.J."/>
        </authorList>
    </citation>
    <scope>NUCLEOTIDE SEQUENCE</scope>
    <source>
        <strain evidence="1">ASF457</strain>
    </source>
</reference>
<reference evidence="1" key="3">
    <citation type="submission" date="2022-06" db="EMBL/GenBank/DDBJ databases">
        <title>Resources to Facilitate Use of the Altered Schaedler Flora (ASF) Mouse Model to Study Microbiome Function.</title>
        <authorList>
            <person name="Proctor A."/>
            <person name="Parvinroo S."/>
            <person name="Richie T."/>
            <person name="Jia X."/>
            <person name="Lee S.T.M."/>
            <person name="Karp P.D."/>
            <person name="Paley S."/>
            <person name="Kostic A.D."/>
            <person name="Pierre J.F."/>
            <person name="Wannemuehler M.J."/>
            <person name="Phillips G.J."/>
        </authorList>
    </citation>
    <scope>NUCLEOTIDE SEQUENCE</scope>
    <source>
        <strain evidence="1">ASF457</strain>
    </source>
</reference>
<gene>
    <name evidence="1" type="ORF">N508_002141</name>
</gene>
<keyword evidence="2" id="KW-1185">Reference proteome</keyword>
<name>V2PWG2_9BACT</name>
<proteinExistence type="predicted"/>
<dbReference type="KEGG" id="msch:N508_002141"/>